<name>A0A6M3LJ15_9ZZZZ</name>
<evidence type="ECO:0000313" key="1">
    <source>
        <dbReference type="EMBL" id="QJA92885.1"/>
    </source>
</evidence>
<sequence>MGADGHFQAVRKSDWDETFADVKPGDCGLTTTEFLGLLIVYGYWDTEGLGWREYGKQGLAVAVRSCKERITLIKENGTDGIYERKSRFMNFRPLKLADEEARLAKLLADPNLAYSQRCNEAANWFEGHAQDICVWT</sequence>
<protein>
    <submittedName>
        <fullName evidence="1">Uncharacterized protein</fullName>
    </submittedName>
</protein>
<proteinExistence type="predicted"/>
<gene>
    <name evidence="1" type="ORF">MM415B04433_0005</name>
</gene>
<reference evidence="1" key="1">
    <citation type="submission" date="2020-03" db="EMBL/GenBank/DDBJ databases">
        <title>The deep terrestrial virosphere.</title>
        <authorList>
            <person name="Holmfeldt K."/>
            <person name="Nilsson E."/>
            <person name="Simone D."/>
            <person name="Lopez-Fernandez M."/>
            <person name="Wu X."/>
            <person name="de Brujin I."/>
            <person name="Lundin D."/>
            <person name="Andersson A."/>
            <person name="Bertilsson S."/>
            <person name="Dopson M."/>
        </authorList>
    </citation>
    <scope>NUCLEOTIDE SEQUENCE</scope>
    <source>
        <strain evidence="1">MM415B04433</strain>
    </source>
</reference>
<organism evidence="1">
    <name type="scientific">viral metagenome</name>
    <dbReference type="NCBI Taxonomy" id="1070528"/>
    <lineage>
        <taxon>unclassified sequences</taxon>
        <taxon>metagenomes</taxon>
        <taxon>organismal metagenomes</taxon>
    </lineage>
</organism>
<dbReference type="EMBL" id="MT143104">
    <property type="protein sequence ID" value="QJA92885.1"/>
    <property type="molecule type" value="Genomic_DNA"/>
</dbReference>
<dbReference type="AlphaFoldDB" id="A0A6M3LJ15"/>
<accession>A0A6M3LJ15</accession>